<accession>A0A931MFC8</accession>
<dbReference type="Pfam" id="PF06808">
    <property type="entry name" value="DctM"/>
    <property type="match status" value="1"/>
</dbReference>
<name>A0A931MFC8_9BURK</name>
<keyword evidence="6 7" id="KW-0472">Membrane</keyword>
<dbReference type="InterPro" id="IPR004681">
    <property type="entry name" value="TRAP_DctM"/>
</dbReference>
<evidence type="ECO:0000256" key="2">
    <source>
        <dbReference type="ARBA" id="ARBA00022475"/>
    </source>
</evidence>
<protein>
    <recommendedName>
        <fullName evidence="7">TRAP transporter large permease protein</fullName>
    </recommendedName>
</protein>
<keyword evidence="7" id="KW-0813">Transport</keyword>
<comment type="similarity">
    <text evidence="7">Belongs to the TRAP transporter large permease family.</text>
</comment>
<evidence type="ECO:0000256" key="4">
    <source>
        <dbReference type="ARBA" id="ARBA00022692"/>
    </source>
</evidence>
<keyword evidence="2" id="KW-1003">Cell membrane</keyword>
<feature type="transmembrane region" description="Helical" evidence="7">
    <location>
        <begin position="414"/>
        <end position="435"/>
    </location>
</feature>
<dbReference type="PIRSF" id="PIRSF006066">
    <property type="entry name" value="HI0050"/>
    <property type="match status" value="1"/>
</dbReference>
<proteinExistence type="inferred from homology"/>
<feature type="transmembrane region" description="Helical" evidence="7">
    <location>
        <begin position="308"/>
        <end position="333"/>
    </location>
</feature>
<evidence type="ECO:0000313" key="9">
    <source>
        <dbReference type="EMBL" id="MBG9387226.1"/>
    </source>
</evidence>
<keyword evidence="10" id="KW-1185">Reference proteome</keyword>
<organism evidence="9 10">
    <name type="scientific">Caenimonas aquaedulcis</name>
    <dbReference type="NCBI Taxonomy" id="2793270"/>
    <lineage>
        <taxon>Bacteria</taxon>
        <taxon>Pseudomonadati</taxon>
        <taxon>Pseudomonadota</taxon>
        <taxon>Betaproteobacteria</taxon>
        <taxon>Burkholderiales</taxon>
        <taxon>Comamonadaceae</taxon>
        <taxon>Caenimonas</taxon>
    </lineage>
</organism>
<dbReference type="GO" id="GO:0005886">
    <property type="term" value="C:plasma membrane"/>
    <property type="evidence" value="ECO:0007669"/>
    <property type="project" value="UniProtKB-SubCell"/>
</dbReference>
<feature type="transmembrane region" description="Helical" evidence="7">
    <location>
        <begin position="340"/>
        <end position="361"/>
    </location>
</feature>
<evidence type="ECO:0000256" key="1">
    <source>
        <dbReference type="ARBA" id="ARBA00004429"/>
    </source>
</evidence>
<keyword evidence="4 7" id="KW-0812">Transmembrane</keyword>
<sequence length="439" mass="46302">MSALTLTLVIFGIMLVLMAIRTPISVAMFAAGAIGYVMQTGWSPFANFLNNQAFARFASYDLSVIPLFILMGHFATQGGISKALFKFAAAAMGRFKGGLAMAAVLACAAFGAICGSSVATAATITSVALPEMKRHGYSGRLATGTLAAAGTLGILIPPSVPLVIYAILTEQNIAKLFAAAMIPGIIAMLGYMAAIAIYVRVVPGHAPDVDTETSQLTLEALLGVLPIAIIFLVVFGGIYGGLFTPTEGAGVGAASTFVAALIKREITWEKFKQSFYSTAESSAMIFLIFIGADLMNSALALTQVPNQLAALVGGWGLSPLMVVAAILLFYVVLGAVMDELSMILLTIPIFFPMVMGLDFGMPKESVAIWFGIMVLMVVEFGLLAPPVGLNVYVVNGMAKDVPIAESYRGVMPFLISDTLRTLLLLFFPGISLWLVKYVS</sequence>
<feature type="transmembrane region" description="Helical" evidence="7">
    <location>
        <begin position="141"/>
        <end position="167"/>
    </location>
</feature>
<evidence type="ECO:0000313" key="10">
    <source>
        <dbReference type="Proteomes" id="UP000651050"/>
    </source>
</evidence>
<dbReference type="InterPro" id="IPR010656">
    <property type="entry name" value="DctM"/>
</dbReference>
<evidence type="ECO:0000256" key="7">
    <source>
        <dbReference type="RuleBase" id="RU369079"/>
    </source>
</evidence>
<comment type="subunit">
    <text evidence="7">The complex comprises the extracytoplasmic solute receptor protein and the two transmembrane proteins.</text>
</comment>
<evidence type="ECO:0000256" key="3">
    <source>
        <dbReference type="ARBA" id="ARBA00022519"/>
    </source>
</evidence>
<dbReference type="Proteomes" id="UP000651050">
    <property type="component" value="Unassembled WGS sequence"/>
</dbReference>
<dbReference type="PANTHER" id="PTHR33362">
    <property type="entry name" value="SIALIC ACID TRAP TRANSPORTER PERMEASE PROTEIN SIAT-RELATED"/>
    <property type="match status" value="1"/>
</dbReference>
<reference evidence="9" key="1">
    <citation type="submission" date="2020-11" db="EMBL/GenBank/DDBJ databases">
        <title>Bacterial whole genome sequence for Caenimonas sp. DR4.4.</title>
        <authorList>
            <person name="Le V."/>
            <person name="Ko S.-R."/>
            <person name="Ahn C.-Y."/>
            <person name="Oh H.-M."/>
        </authorList>
    </citation>
    <scope>NUCLEOTIDE SEQUENCE</scope>
    <source>
        <strain evidence="9">DR4.4</strain>
    </source>
</reference>
<feature type="transmembrane region" description="Helical" evidence="7">
    <location>
        <begin position="173"/>
        <end position="199"/>
    </location>
</feature>
<feature type="transmembrane region" description="Helical" evidence="7">
    <location>
        <begin position="220"/>
        <end position="239"/>
    </location>
</feature>
<dbReference type="PANTHER" id="PTHR33362:SF5">
    <property type="entry name" value="C4-DICARBOXYLATE TRAP TRANSPORTER LARGE PERMEASE PROTEIN DCTM"/>
    <property type="match status" value="1"/>
</dbReference>
<comment type="caution">
    <text evidence="9">The sequence shown here is derived from an EMBL/GenBank/DDBJ whole genome shotgun (WGS) entry which is preliminary data.</text>
</comment>
<dbReference type="EMBL" id="JADWYS010000001">
    <property type="protein sequence ID" value="MBG9387226.1"/>
    <property type="molecule type" value="Genomic_DNA"/>
</dbReference>
<feature type="domain" description="TRAP C4-dicarboxylate transport system permease DctM subunit" evidence="8">
    <location>
        <begin position="11"/>
        <end position="430"/>
    </location>
</feature>
<keyword evidence="5 7" id="KW-1133">Transmembrane helix</keyword>
<keyword evidence="3 7" id="KW-0997">Cell inner membrane</keyword>
<evidence type="ECO:0000256" key="6">
    <source>
        <dbReference type="ARBA" id="ARBA00023136"/>
    </source>
</evidence>
<comment type="function">
    <text evidence="7">Part of the tripartite ATP-independent periplasmic (TRAP) transport system.</text>
</comment>
<feature type="transmembrane region" description="Helical" evidence="7">
    <location>
        <begin position="100"/>
        <end position="129"/>
    </location>
</feature>
<feature type="transmembrane region" description="Helical" evidence="7">
    <location>
        <begin position="367"/>
        <end position="393"/>
    </location>
</feature>
<dbReference type="NCBIfam" id="TIGR00786">
    <property type="entry name" value="dctM"/>
    <property type="match status" value="1"/>
</dbReference>
<dbReference type="GO" id="GO:0022857">
    <property type="term" value="F:transmembrane transporter activity"/>
    <property type="evidence" value="ECO:0007669"/>
    <property type="project" value="UniProtKB-UniRule"/>
</dbReference>
<feature type="transmembrane region" description="Helical" evidence="7">
    <location>
        <begin position="283"/>
        <end position="302"/>
    </location>
</feature>
<dbReference type="AlphaFoldDB" id="A0A931MFC8"/>
<dbReference type="RefSeq" id="WP_196985166.1">
    <property type="nucleotide sequence ID" value="NZ_JADWYS010000001.1"/>
</dbReference>
<comment type="caution">
    <text evidence="7">Lacks conserved residue(s) required for the propagation of feature annotation.</text>
</comment>
<evidence type="ECO:0000256" key="5">
    <source>
        <dbReference type="ARBA" id="ARBA00022989"/>
    </source>
</evidence>
<gene>
    <name evidence="9" type="ORF">I5803_04285</name>
</gene>
<evidence type="ECO:0000259" key="8">
    <source>
        <dbReference type="Pfam" id="PF06808"/>
    </source>
</evidence>
<comment type="subcellular location">
    <subcellularLocation>
        <location evidence="1 7">Cell inner membrane</location>
        <topology evidence="1 7">Multi-pass membrane protein</topology>
    </subcellularLocation>
</comment>
<feature type="transmembrane region" description="Helical" evidence="7">
    <location>
        <begin position="62"/>
        <end position="80"/>
    </location>
</feature>